<feature type="coiled-coil region" evidence="1">
    <location>
        <begin position="750"/>
        <end position="784"/>
    </location>
</feature>
<feature type="compositionally biased region" description="Polar residues" evidence="2">
    <location>
        <begin position="179"/>
        <end position="191"/>
    </location>
</feature>
<sequence>MSVTSLALHVGIVLIRPSEDNVALSSSTPAHYIIIVKYDALNVGLCFTILETMMRRRKCVAEFLIRHASTLPYDCATEMNIPAIPELLSPTPTGTASSKQLHYVQVTWDAGVLSLTFEKLEVQCQHAYKKILQAIIAYNTAESAMEAEHAMIPNINVRRRKPRQGEKRHEHSPKHSRTQKNIDTTDMSAETGTHPKPKEPMVATSISEFKALESLPTLVKGTLKQPLDNNIIVEDIEDVEPRHEQHSSELRPASFHEGNKAQMNSTDQQVALDDGVNDNVAMPIANPLLSAGVVAQDEQNEWHVAKSSSGIEDVVEAQPTREKRCDQGYVQQVLCSVLNDTTTIQVKNEIPKDESSNSAPLLTQRSKYPSVINDTKPSNPEMQVPDADAALHSAANEHMVVPATLMPIPTLTLPLSPTASKNHHEQTQNSAVSRHATAVDNTLPTTSKPLEQMSESISQQTENIVTSTDQEVCLSTTKNVDAETSEILLSKLFDMQKVCLASLFTSAAALSSTQLSNEFERAVLQLHKQILDMVEECLILAGAKHGETGESIEGKTSTNAEFLDFLEAQSKTQVKILEVEVRAGQELLRLHKEQFVKERVEVYIQKSALEEKLVNSDNQLHAKDIALVKLQAKYDKMHRVAAEAQMRAELLKRDDLDYSLNNQMEHRFQLTNHEKRSVNNRVGDDLPLTTKLFSKLSKLSTDKDIKEDSGPFPKPVPATDTAVISSRPSNVAALEAIKLQMARDIQDQIATTNGKTLEEEEEELQQLQRQLAARSSEMDEAMNESRSKLQELLDSTVSSILSGPQGANDRTMSNQEPTIFDSTELVNELIARAESAPKYNLEQAYQCGEESIEESISYYSTQQLIESRRTARDAQSLLYKKWTNDRSRKIAQLANYRDQQAVIQAQQSMKAFQKTLAEFRNQQ</sequence>
<reference evidence="3" key="1">
    <citation type="submission" date="2023-04" db="EMBL/GenBank/DDBJ databases">
        <title>Phytophthora fragariaefolia NBRC 109709.</title>
        <authorList>
            <person name="Ichikawa N."/>
            <person name="Sato H."/>
            <person name="Tonouchi N."/>
        </authorList>
    </citation>
    <scope>NUCLEOTIDE SEQUENCE</scope>
    <source>
        <strain evidence="3">NBRC 109709</strain>
    </source>
</reference>
<evidence type="ECO:0000256" key="2">
    <source>
        <dbReference type="SAM" id="MobiDB-lite"/>
    </source>
</evidence>
<evidence type="ECO:0000313" key="4">
    <source>
        <dbReference type="Proteomes" id="UP001165121"/>
    </source>
</evidence>
<keyword evidence="1" id="KW-0175">Coiled coil</keyword>
<organism evidence="3 4">
    <name type="scientific">Phytophthora fragariaefolia</name>
    <dbReference type="NCBI Taxonomy" id="1490495"/>
    <lineage>
        <taxon>Eukaryota</taxon>
        <taxon>Sar</taxon>
        <taxon>Stramenopiles</taxon>
        <taxon>Oomycota</taxon>
        <taxon>Peronosporomycetes</taxon>
        <taxon>Peronosporales</taxon>
        <taxon>Peronosporaceae</taxon>
        <taxon>Phytophthora</taxon>
    </lineage>
</organism>
<feature type="region of interest" description="Disordered" evidence="2">
    <location>
        <begin position="156"/>
        <end position="200"/>
    </location>
</feature>
<proteinExistence type="predicted"/>
<dbReference type="OrthoDB" id="79452at2759"/>
<evidence type="ECO:0000313" key="3">
    <source>
        <dbReference type="EMBL" id="GMF22700.1"/>
    </source>
</evidence>
<name>A0A9W6TZM7_9STRA</name>
<protein>
    <submittedName>
        <fullName evidence="3">Unnamed protein product</fullName>
    </submittedName>
</protein>
<comment type="caution">
    <text evidence="3">The sequence shown here is derived from an EMBL/GenBank/DDBJ whole genome shotgun (WGS) entry which is preliminary data.</text>
</comment>
<dbReference type="EMBL" id="BSXT01000261">
    <property type="protein sequence ID" value="GMF22700.1"/>
    <property type="molecule type" value="Genomic_DNA"/>
</dbReference>
<accession>A0A9W6TZM7</accession>
<keyword evidence="4" id="KW-1185">Reference proteome</keyword>
<dbReference type="AlphaFoldDB" id="A0A9W6TZM7"/>
<gene>
    <name evidence="3" type="ORF">Pfra01_000339300</name>
</gene>
<feature type="region of interest" description="Disordered" evidence="2">
    <location>
        <begin position="416"/>
        <end position="436"/>
    </location>
</feature>
<evidence type="ECO:0000256" key="1">
    <source>
        <dbReference type="SAM" id="Coils"/>
    </source>
</evidence>
<dbReference type="Proteomes" id="UP001165121">
    <property type="component" value="Unassembled WGS sequence"/>
</dbReference>